<name>A0A269TAK4_BIFLN</name>
<dbReference type="GO" id="GO:0006753">
    <property type="term" value="P:nucleoside phosphate metabolic process"/>
    <property type="evidence" value="ECO:0007669"/>
    <property type="project" value="TreeGrafter"/>
</dbReference>
<evidence type="ECO:0000313" key="28">
    <source>
        <dbReference type="Proteomes" id="UP000478746"/>
    </source>
</evidence>
<dbReference type="EMBL" id="WDQK01000002">
    <property type="protein sequence ID" value="KAB7396736.1"/>
    <property type="molecule type" value="Genomic_DNA"/>
</dbReference>
<evidence type="ECO:0000313" key="7">
    <source>
        <dbReference type="EMBL" id="KAB7138060.1"/>
    </source>
</evidence>
<evidence type="ECO:0000313" key="23">
    <source>
        <dbReference type="Proteomes" id="UP000460881"/>
    </source>
</evidence>
<reference evidence="19 20" key="2">
    <citation type="submission" date="2018-08" db="EMBL/GenBank/DDBJ databases">
        <title>A genome reference for cultivated species of the human gut microbiota.</title>
        <authorList>
            <person name="Zou Y."/>
            <person name="Xue W."/>
            <person name="Luo G."/>
        </authorList>
    </citation>
    <scope>NUCLEOTIDE SEQUENCE [LARGE SCALE GENOMIC DNA]</scope>
    <source>
        <strain evidence="17 21">AF11-12</strain>
        <strain evidence="16 20">TF06-45A</strain>
        <strain evidence="15 19">TF08-4AC</strain>
    </source>
</reference>
<sequence>MRHKTRANPPFPPVKQAKHVDIADGAPVCCPFSCVVSPLTMGCSFDVSLLLGGLMSNETYRQFDPWRPSPVKEISRRQIVETHYFNVDHVSYESNQIGSFERYFVQENNGDTVAVLAVTDDGMIPLVEQYRIANHRWTLEIPAGHANNPSERPTDVAKRKLAEEAGFDATKLTQFTRFMNTPSYSTQHTAIFFATGLTPASRQEIGPETPRSDVRMVSVDDAYEMVVNGTIVDAKTMVAILRLKSGTLDHLND</sequence>
<dbReference type="EMBL" id="QSRZ01000001">
    <property type="protein sequence ID" value="RGL52647.1"/>
    <property type="molecule type" value="Genomic_DNA"/>
</dbReference>
<comment type="cofactor">
    <cofactor evidence="1">
        <name>Mg(2+)</name>
        <dbReference type="ChEBI" id="CHEBI:18420"/>
    </cofactor>
</comment>
<dbReference type="Proteomes" id="UP000468842">
    <property type="component" value="Unassembled WGS sequence"/>
</dbReference>
<evidence type="ECO:0000313" key="19">
    <source>
        <dbReference type="Proteomes" id="UP000261186"/>
    </source>
</evidence>
<dbReference type="EMBL" id="WXEF01000028">
    <property type="protein sequence ID" value="MZR89440.1"/>
    <property type="molecule type" value="Genomic_DNA"/>
</dbReference>
<dbReference type="PROSITE" id="PS51462">
    <property type="entry name" value="NUDIX"/>
    <property type="match status" value="1"/>
</dbReference>
<evidence type="ECO:0000256" key="1">
    <source>
        <dbReference type="ARBA" id="ARBA00001946"/>
    </source>
</evidence>
<evidence type="ECO:0000313" key="15">
    <source>
        <dbReference type="EMBL" id="RGL05184.1"/>
    </source>
</evidence>
<dbReference type="AlphaFoldDB" id="A0A269TAK4"/>
<dbReference type="EMBL" id="WDUB01000003">
    <property type="protein sequence ID" value="KAB7203897.1"/>
    <property type="molecule type" value="Genomic_DNA"/>
</dbReference>
<reference evidence="14 18" key="1">
    <citation type="journal article" date="2017" name="Anaerobe">
        <title>Quantification, isolation and characterization of Bifidobacterium from the vaginal microbiomes of reproductive aged women.</title>
        <authorList>
            <person name="Freitas A.C."/>
            <person name="Hill J.E."/>
        </authorList>
    </citation>
    <scope>NUCLEOTIDE SEQUENCE [LARGE SCALE GENOMIC DNA]</scope>
    <source>
        <strain evidence="14 18">N6D05</strain>
    </source>
</reference>
<gene>
    <name evidence="14" type="ORF">CE169_09680</name>
    <name evidence="17" type="ORF">DWV59_02820</name>
    <name evidence="16" type="ORF">DXC63_00835</name>
    <name evidence="15" type="ORF">DXC85_04410</name>
    <name evidence="11" type="ORF">GBB40_01480</name>
    <name evidence="10" type="ORF">GBB63_00965</name>
    <name evidence="9" type="ORF">GBB73_00960</name>
    <name evidence="8" type="ORF">GBC45_03260</name>
    <name evidence="7" type="ORF">GBC97_00055</name>
    <name evidence="5" type="ORF">GBJ98_07750</name>
    <name evidence="6" type="ORF">GBK06_06375</name>
    <name evidence="4" type="ORF">GBK08_00055</name>
    <name evidence="12" type="ORF">GT999_09245</name>
    <name evidence="13" type="ORF">GUA24_09180</name>
</gene>
<dbReference type="Proteomes" id="UP000638311">
    <property type="component" value="Unassembled WGS sequence"/>
</dbReference>
<dbReference type="EMBL" id="NJNR01000065">
    <property type="protein sequence ID" value="RDX05229.1"/>
    <property type="molecule type" value="Genomic_DNA"/>
</dbReference>
<evidence type="ECO:0000259" key="3">
    <source>
        <dbReference type="PROSITE" id="PS51462"/>
    </source>
</evidence>
<dbReference type="GO" id="GO:0019693">
    <property type="term" value="P:ribose phosphate metabolic process"/>
    <property type="evidence" value="ECO:0007669"/>
    <property type="project" value="TreeGrafter"/>
</dbReference>
<keyword evidence="2 14" id="KW-0378">Hydrolase</keyword>
<evidence type="ECO:0000313" key="25">
    <source>
        <dbReference type="Proteomes" id="UP000466472"/>
    </source>
</evidence>
<dbReference type="EMBL" id="QSAR01000002">
    <property type="protein sequence ID" value="RGW65730.1"/>
    <property type="molecule type" value="Genomic_DNA"/>
</dbReference>
<dbReference type="EMBL" id="QSRH01000002">
    <property type="protein sequence ID" value="RGL05184.1"/>
    <property type="molecule type" value="Genomic_DNA"/>
</dbReference>
<evidence type="ECO:0000313" key="12">
    <source>
        <dbReference type="EMBL" id="MZR89440.1"/>
    </source>
</evidence>
<dbReference type="Proteomes" id="UP000466472">
    <property type="component" value="Unassembled WGS sequence"/>
</dbReference>
<protein>
    <submittedName>
        <fullName evidence="12">NUDIX domain-containing protein</fullName>
    </submittedName>
    <submittedName>
        <fullName evidence="14">NUDIX hydrolase</fullName>
    </submittedName>
</protein>
<evidence type="ECO:0000313" key="9">
    <source>
        <dbReference type="EMBL" id="KAB7340110.1"/>
    </source>
</evidence>
<evidence type="ECO:0000313" key="4">
    <source>
        <dbReference type="EMBL" id="KAB6839045.1"/>
    </source>
</evidence>
<dbReference type="Proteomes" id="UP000476628">
    <property type="component" value="Unassembled WGS sequence"/>
</dbReference>
<dbReference type="EMBL" id="WDRC01000002">
    <property type="protein sequence ID" value="KAB7360912.1"/>
    <property type="molecule type" value="Genomic_DNA"/>
</dbReference>
<dbReference type="Gene3D" id="3.90.79.10">
    <property type="entry name" value="Nucleoside Triphosphate Pyrophosphohydrolase"/>
    <property type="match status" value="1"/>
</dbReference>
<dbReference type="EMBL" id="WDZP01000013">
    <property type="protein sequence ID" value="KAB6918127.1"/>
    <property type="molecule type" value="Genomic_DNA"/>
</dbReference>
<reference evidence="22 23" key="3">
    <citation type="journal article" date="2019" name="Nat. Med.">
        <title>A library of human gut bacterial isolates paired with longitudinal multiomics data enables mechanistic microbiome research.</title>
        <authorList>
            <person name="Poyet M."/>
            <person name="Groussin M."/>
            <person name="Gibbons S.M."/>
            <person name="Avila-Pacheco J."/>
            <person name="Jiang X."/>
            <person name="Kearney S.M."/>
            <person name="Perrotta A.R."/>
            <person name="Berdy B."/>
            <person name="Zhao S."/>
            <person name="Lieberman T.D."/>
            <person name="Swanson P.K."/>
            <person name="Smith M."/>
            <person name="Roesemann S."/>
            <person name="Alexander J.E."/>
            <person name="Rich S.A."/>
            <person name="Livny J."/>
            <person name="Vlamakis H."/>
            <person name="Clish C."/>
            <person name="Bullock K."/>
            <person name="Deik A."/>
            <person name="Scott J."/>
            <person name="Pierce K.A."/>
            <person name="Xavier R.J."/>
            <person name="Alm E.J."/>
        </authorList>
    </citation>
    <scope>NUCLEOTIDE SEQUENCE [LARGE SCALE GENOMIC DNA]</scope>
    <source>
        <strain evidence="8 27">BIOML-A136</strain>
        <strain evidence="7 24">BIOML-A166</strain>
        <strain evidence="5 29">BIOML-A283</strain>
        <strain evidence="6 30">BIOML-A284</strain>
        <strain evidence="4 28">BIOML-A320</strain>
        <strain evidence="11 26">BIOML-A37</strain>
        <strain evidence="12 25">BIOML-A395</strain>
        <strain evidence="13">BIOML-A409</strain>
        <strain evidence="10 23">BIOML-A55</strain>
        <strain evidence="9 22">BIOML-A65</strain>
    </source>
</reference>
<organism evidence="14 18">
    <name type="scientific">Bifidobacterium longum</name>
    <dbReference type="NCBI Taxonomy" id="216816"/>
    <lineage>
        <taxon>Bacteria</taxon>
        <taxon>Bacillati</taxon>
        <taxon>Actinomycetota</taxon>
        <taxon>Actinomycetes</taxon>
        <taxon>Bifidobacteriales</taxon>
        <taxon>Bifidobacteriaceae</taxon>
        <taxon>Bifidobacterium</taxon>
    </lineage>
</organism>
<evidence type="ECO:0000313" key="26">
    <source>
        <dbReference type="Proteomes" id="UP000468842"/>
    </source>
</evidence>
<evidence type="ECO:0000313" key="20">
    <source>
        <dbReference type="Proteomes" id="UP000261288"/>
    </source>
</evidence>
<dbReference type="InterPro" id="IPR015797">
    <property type="entry name" value="NUDIX_hydrolase-like_dom_sf"/>
</dbReference>
<evidence type="ECO:0000313" key="29">
    <source>
        <dbReference type="Proteomes" id="UP000481350"/>
    </source>
</evidence>
<dbReference type="EMBL" id="WDVF01000001">
    <property type="protein sequence ID" value="KAB7138060.1"/>
    <property type="molecule type" value="Genomic_DNA"/>
</dbReference>
<evidence type="ECO:0000313" key="8">
    <source>
        <dbReference type="EMBL" id="KAB7203897.1"/>
    </source>
</evidence>
<evidence type="ECO:0000313" key="18">
    <source>
        <dbReference type="Proteomes" id="UP000257074"/>
    </source>
</evidence>
<dbReference type="EMBL" id="WDZO01000017">
    <property type="protein sequence ID" value="KAB6912203.1"/>
    <property type="molecule type" value="Genomic_DNA"/>
</dbReference>
<evidence type="ECO:0000313" key="14">
    <source>
        <dbReference type="EMBL" id="RDX05229.1"/>
    </source>
</evidence>
<evidence type="ECO:0000313" key="13">
    <source>
        <dbReference type="EMBL" id="MZU09153.1"/>
    </source>
</evidence>
<evidence type="ECO:0000313" key="5">
    <source>
        <dbReference type="EMBL" id="KAB6912203.1"/>
    </source>
</evidence>
<dbReference type="Proteomes" id="UP000460881">
    <property type="component" value="Unassembled WGS sequence"/>
</dbReference>
<proteinExistence type="predicted"/>
<dbReference type="Proteomes" id="UP000265775">
    <property type="component" value="Unassembled WGS sequence"/>
</dbReference>
<dbReference type="Proteomes" id="UP000478746">
    <property type="component" value="Unassembled WGS sequence"/>
</dbReference>
<dbReference type="CDD" id="cd24161">
    <property type="entry name" value="NUDIX_ADPRase_Ndx2"/>
    <property type="match status" value="1"/>
</dbReference>
<feature type="domain" description="Nudix hydrolase" evidence="3">
    <location>
        <begin position="108"/>
        <end position="239"/>
    </location>
</feature>
<evidence type="ECO:0000313" key="6">
    <source>
        <dbReference type="EMBL" id="KAB6918127.1"/>
    </source>
</evidence>
<dbReference type="Proteomes" id="UP000430971">
    <property type="component" value="Unassembled WGS sequence"/>
</dbReference>
<evidence type="ECO:0000313" key="27">
    <source>
        <dbReference type="Proteomes" id="UP000476628"/>
    </source>
</evidence>
<dbReference type="Proteomes" id="UP000261288">
    <property type="component" value="Unassembled WGS sequence"/>
</dbReference>
<evidence type="ECO:0000313" key="30">
    <source>
        <dbReference type="Proteomes" id="UP000491334"/>
    </source>
</evidence>
<evidence type="ECO:0000313" key="11">
    <source>
        <dbReference type="EMBL" id="KAB7396736.1"/>
    </source>
</evidence>
<evidence type="ECO:0000256" key="2">
    <source>
        <dbReference type="ARBA" id="ARBA00022801"/>
    </source>
</evidence>
<evidence type="ECO:0000313" key="22">
    <source>
        <dbReference type="Proteomes" id="UP000430971"/>
    </source>
</evidence>
<dbReference type="InterPro" id="IPR000086">
    <property type="entry name" value="NUDIX_hydrolase_dom"/>
</dbReference>
<dbReference type="Proteomes" id="UP000491334">
    <property type="component" value="Unassembled WGS sequence"/>
</dbReference>
<dbReference type="SUPFAM" id="SSF55811">
    <property type="entry name" value="Nudix"/>
    <property type="match status" value="1"/>
</dbReference>
<dbReference type="Proteomes" id="UP000461165">
    <property type="component" value="Unassembled WGS sequence"/>
</dbReference>
<dbReference type="Proteomes" id="UP000261186">
    <property type="component" value="Unassembled WGS sequence"/>
</dbReference>
<evidence type="ECO:0000313" key="10">
    <source>
        <dbReference type="EMBL" id="KAB7360912.1"/>
    </source>
</evidence>
<accession>A0A269TAK4</accession>
<evidence type="ECO:0000313" key="24">
    <source>
        <dbReference type="Proteomes" id="UP000461165"/>
    </source>
</evidence>
<evidence type="ECO:0000313" key="16">
    <source>
        <dbReference type="EMBL" id="RGL52647.1"/>
    </source>
</evidence>
<dbReference type="PANTHER" id="PTHR11839:SF18">
    <property type="entry name" value="NUDIX HYDROLASE DOMAIN-CONTAINING PROTEIN"/>
    <property type="match status" value="1"/>
</dbReference>
<evidence type="ECO:0000313" key="21">
    <source>
        <dbReference type="Proteomes" id="UP000265775"/>
    </source>
</evidence>
<dbReference type="PANTHER" id="PTHR11839">
    <property type="entry name" value="UDP/ADP-SUGAR PYROPHOSPHATASE"/>
    <property type="match status" value="1"/>
</dbReference>
<dbReference type="Proteomes" id="UP000257074">
    <property type="component" value="Unassembled WGS sequence"/>
</dbReference>
<dbReference type="EMBL" id="WDRM01000002">
    <property type="protein sequence ID" value="KAB7340110.1"/>
    <property type="molecule type" value="Genomic_DNA"/>
</dbReference>
<dbReference type="GO" id="GO:0016787">
    <property type="term" value="F:hydrolase activity"/>
    <property type="evidence" value="ECO:0007669"/>
    <property type="project" value="UniProtKB-KW"/>
</dbReference>
<dbReference type="Proteomes" id="UP000481350">
    <property type="component" value="Unassembled WGS sequence"/>
</dbReference>
<evidence type="ECO:0000313" key="17">
    <source>
        <dbReference type="EMBL" id="RGW65730.1"/>
    </source>
</evidence>
<dbReference type="EMBL" id="WXDR01000025">
    <property type="protein sequence ID" value="MZU09153.1"/>
    <property type="molecule type" value="Genomic_DNA"/>
</dbReference>
<dbReference type="EMBL" id="WEAY01000001">
    <property type="protein sequence ID" value="KAB6839045.1"/>
    <property type="molecule type" value="Genomic_DNA"/>
</dbReference>
<comment type="caution">
    <text evidence="14">The sequence shown here is derived from an EMBL/GenBank/DDBJ whole genome shotgun (WGS) entry which is preliminary data.</text>
</comment>
<dbReference type="Pfam" id="PF00293">
    <property type="entry name" value="NUDIX"/>
    <property type="match status" value="1"/>
</dbReference>